<protein>
    <submittedName>
        <fullName evidence="5">RHS repeat-associated core domain-containing protein</fullName>
    </submittedName>
</protein>
<organism evidence="5 6">
    <name type="scientific">Gilvimarinus algae</name>
    <dbReference type="NCBI Taxonomy" id="3058037"/>
    <lineage>
        <taxon>Bacteria</taxon>
        <taxon>Pseudomonadati</taxon>
        <taxon>Pseudomonadota</taxon>
        <taxon>Gammaproteobacteria</taxon>
        <taxon>Cellvibrionales</taxon>
        <taxon>Cellvibrionaceae</taxon>
        <taxon>Gilvimarinus</taxon>
    </lineage>
</organism>
<feature type="domain" description="Teneurin-like YD-shell" evidence="4">
    <location>
        <begin position="675"/>
        <end position="853"/>
    </location>
</feature>
<dbReference type="InterPro" id="IPR022385">
    <property type="entry name" value="Rhs_assc_core"/>
</dbReference>
<accession>A0ABT8TIS7</accession>
<feature type="region of interest" description="Disordered" evidence="2">
    <location>
        <begin position="453"/>
        <end position="475"/>
    </location>
</feature>
<dbReference type="NCBIfam" id="TIGR03696">
    <property type="entry name" value="Rhs_assc_core"/>
    <property type="match status" value="1"/>
</dbReference>
<dbReference type="RefSeq" id="WP_302715193.1">
    <property type="nucleotide sequence ID" value="NZ_JAULRT010000062.1"/>
</dbReference>
<keyword evidence="6" id="KW-1185">Reference proteome</keyword>
<dbReference type="InterPro" id="IPR006530">
    <property type="entry name" value="YD"/>
</dbReference>
<evidence type="ECO:0000256" key="2">
    <source>
        <dbReference type="SAM" id="MobiDB-lite"/>
    </source>
</evidence>
<reference evidence="5" key="1">
    <citation type="submission" date="2023-07" db="EMBL/GenBank/DDBJ databases">
        <title>Gilvimarinus algae sp. nov., isolated from the surface of Kelp.</title>
        <authorList>
            <person name="Sun Y.Y."/>
            <person name="Gong Y."/>
            <person name="Du Z.J."/>
        </authorList>
    </citation>
    <scope>NUCLEOTIDE SEQUENCE</scope>
    <source>
        <strain evidence="5">SDUM040014</strain>
    </source>
</reference>
<evidence type="ECO:0000259" key="4">
    <source>
        <dbReference type="Pfam" id="PF25023"/>
    </source>
</evidence>
<gene>
    <name evidence="5" type="ORF">QWI16_17590</name>
</gene>
<dbReference type="PANTHER" id="PTHR32305:SF15">
    <property type="entry name" value="PROTEIN RHSA-RELATED"/>
    <property type="match status" value="1"/>
</dbReference>
<dbReference type="Pfam" id="PF25023">
    <property type="entry name" value="TEN_YD-shell"/>
    <property type="match status" value="3"/>
</dbReference>
<comment type="caution">
    <text evidence="5">The sequence shown here is derived from an EMBL/GenBank/DDBJ whole genome shotgun (WGS) entry which is preliminary data.</text>
</comment>
<dbReference type="InterPro" id="IPR050708">
    <property type="entry name" value="T6SS_VgrG/RHS"/>
</dbReference>
<dbReference type="Proteomes" id="UP001168380">
    <property type="component" value="Unassembled WGS sequence"/>
</dbReference>
<evidence type="ECO:0000313" key="6">
    <source>
        <dbReference type="Proteomes" id="UP001168380"/>
    </source>
</evidence>
<feature type="domain" description="Teneurin-like YD-shell" evidence="4">
    <location>
        <begin position="992"/>
        <end position="1285"/>
    </location>
</feature>
<dbReference type="PRINTS" id="PR00394">
    <property type="entry name" value="RHSPROTEIN"/>
</dbReference>
<feature type="compositionally biased region" description="Polar residues" evidence="2">
    <location>
        <begin position="453"/>
        <end position="467"/>
    </location>
</feature>
<dbReference type="InterPro" id="IPR056823">
    <property type="entry name" value="TEN-like_YD-shell"/>
</dbReference>
<dbReference type="NCBIfam" id="TIGR01643">
    <property type="entry name" value="YD_repeat_2x"/>
    <property type="match status" value="8"/>
</dbReference>
<sequence length="1467" mass="166365">MNTIWNPSRLYKATLVLLLSLATTEVLAKAGVTSNQASPHYSEAENLETFEDMRVKVLGGSVRMTRRWTGTQWVWNARWNGVSHGGGTSLAAELEQRINNNEISPADLQEPIEPPGRLFRASQAYVISHTSETETVYENRLKRFIAHTGEGYHWYDYHGNHIDYDRFGRMIAYRDKNGVQVTLNRDVNGYIQSVADHHGNTVITYTWEADPTQVPRQNLQGASYQPQRLKRLTDYTGRFVEYEYNADSQLLALTDVLGQKWQFHYGDNAVLTGITDPDERTTHYDIDFQGRVMSVIDSDGKGVYYTYNYDESKNRYYRSEEHTSGKVVELWFDQVGLLLSKSVNGEQEFSNSVTASNGSLGSDFLVEYYAAQFWEKYRNQTLIERHLVSCRAYNSNKCACLIDPNVSCPPPEEPAEPSLPGDLAEKKGLYIKYRLSEDARGRKTYTEYDQWGNRTKTTYPDGTSETATWDHRYSQPLSRTDERGTITSYEYDNTGNLLTLIEAQGTPDQRTTRYAYDEYGQLRELTTGESAAGNTELATTYYDYDTYGNLTQITDPMGHITTYSDYDALGNAGIMKDGRAHALNTTDQWLYDYDAAGNLLTLTIPTGDQELYRYSPAGDLRSVTSAAGVHYDIDTNAQSLPISLTDAKDQVSRLEYDGHYRLSGVVDAMGHSNRLEYNHRDQPVKVTDGEGNETTLAYEKTQLKHILYPTFKTELDYDARERVRQQNHIANGQNHYVKFGYDKAGNRTRHTDAKNQTESYVYDRLNRIVAINDAEEGETLFAYDARDNLLSVTDPEGRVTEFHYNLNNQRTQEIKPTGSRRYEYDVNGNQTAHITPMGEVTRMQYDAANRLVASELFASTEQAQPVKRVTYNVAGRDRYTGYQQSLGTDAANRTADIIALSGSYTYNGLGQVTSVTVNFGAFSKSYQYTYYPNGLKKTYTNPEGVTYTYYYNKNNQFAALHIPGAGQISHTNFQWMQPQTIVFPGGGQVQLSYEDFQRVKERVLKNPEQENMAQAVYDYDLVGDIETIDTEHGLYSFGYDSLYRLTEADYPVEVAANDESFGYDGVGNRTSHTLAPESVDSEHIESTYNAQNQLVRQTKNGEVTTFTYNDNGHTASKTTPQETVEYVYNREERLIAVKRDGVVVGEYAYDLLGRRIKKTANGKTTWFLYTDEGLAAEYDASGNLVAEYQFTPYSTWMTDPLMQRRGGQVYYYQNDHLGTPQRMVDTTGQVVWEARYEAFGKATLVTELVENNLRFPGQYFDGETGLHHNYHRYYMTSIGRYLRADPLGMAAGLNNYIYTDSSPLRYFDPLGLDKWDLNGRGDTSVCEYYDERMEETCGDLQDYYETAGKICRGDRIDVNTIMDAGIGSAWALDSTDLSQSEIYDQIRSDLISADSRLVEIYGSNAITGNMIDSYHDEAFDKAGIGSGFYGGNLWPQGVFPNPVPFDDEGKSNLDPRNLLPSNDECSC</sequence>
<feature type="region of interest" description="Disordered" evidence="2">
    <location>
        <begin position="1440"/>
        <end position="1462"/>
    </location>
</feature>
<feature type="signal peptide" evidence="3">
    <location>
        <begin position="1"/>
        <end position="28"/>
    </location>
</feature>
<evidence type="ECO:0000256" key="3">
    <source>
        <dbReference type="SAM" id="SignalP"/>
    </source>
</evidence>
<feature type="domain" description="Teneurin-like YD-shell" evidence="4">
    <location>
        <begin position="486"/>
        <end position="624"/>
    </location>
</feature>
<evidence type="ECO:0000313" key="5">
    <source>
        <dbReference type="EMBL" id="MDO3383999.1"/>
    </source>
</evidence>
<proteinExistence type="predicted"/>
<dbReference type="PANTHER" id="PTHR32305">
    <property type="match status" value="1"/>
</dbReference>
<evidence type="ECO:0000256" key="1">
    <source>
        <dbReference type="ARBA" id="ARBA00022737"/>
    </source>
</evidence>
<keyword evidence="3" id="KW-0732">Signal</keyword>
<feature type="chain" id="PRO_5047217680" evidence="3">
    <location>
        <begin position="29"/>
        <end position="1467"/>
    </location>
</feature>
<name>A0ABT8TIS7_9GAMM</name>
<dbReference type="EMBL" id="JAULRT010000062">
    <property type="protein sequence ID" value="MDO3383999.1"/>
    <property type="molecule type" value="Genomic_DNA"/>
</dbReference>
<keyword evidence="1" id="KW-0677">Repeat</keyword>
<dbReference type="Gene3D" id="2.180.10.10">
    <property type="entry name" value="RHS repeat-associated core"/>
    <property type="match status" value="4"/>
</dbReference>